<dbReference type="InterPro" id="IPR013783">
    <property type="entry name" value="Ig-like_fold"/>
</dbReference>
<dbReference type="Pfam" id="PF01473">
    <property type="entry name" value="Choline_bind_1"/>
    <property type="match status" value="1"/>
</dbReference>
<dbReference type="RefSeq" id="WP_043662433.1">
    <property type="nucleotide sequence ID" value="NZ_JSEG01000003.1"/>
</dbReference>
<dbReference type="SUPFAM" id="SSF69360">
    <property type="entry name" value="Cell wall binding repeat"/>
    <property type="match status" value="1"/>
</dbReference>
<dbReference type="Proteomes" id="UP000238081">
    <property type="component" value="Unassembled WGS sequence"/>
</dbReference>
<evidence type="ECO:0000256" key="2">
    <source>
        <dbReference type="PROSITE-ProRule" id="PRU00591"/>
    </source>
</evidence>
<dbReference type="Gene3D" id="2.10.270.10">
    <property type="entry name" value="Cholin Binding"/>
    <property type="match status" value="1"/>
</dbReference>
<evidence type="ECO:0000256" key="1">
    <source>
        <dbReference type="ARBA" id="ARBA00022737"/>
    </source>
</evidence>
<feature type="signal peptide" evidence="3">
    <location>
        <begin position="1"/>
        <end position="24"/>
    </location>
</feature>
<reference evidence="5 6" key="1">
    <citation type="submission" date="2016-01" db="EMBL/GenBank/DDBJ databases">
        <title>Characterization of the Clostridium difficile lineages that are prevalent in Hong Kong and China.</title>
        <authorList>
            <person name="Kwok J.S.-L."/>
            <person name="Lam W.-Y."/>
            <person name="Ip M."/>
            <person name="Chan T.-F."/>
            <person name="Hawkey P.M."/>
            <person name="Tsui S.K.-W."/>
        </authorList>
    </citation>
    <scope>NUCLEOTIDE SEQUENCE [LARGE SCALE GENOMIC DNA]</scope>
    <source>
        <strain evidence="5 6">300064</strain>
    </source>
</reference>
<evidence type="ECO:0000313" key="5">
    <source>
        <dbReference type="EMBL" id="PPV13899.1"/>
    </source>
</evidence>
<dbReference type="PROSITE" id="PS51170">
    <property type="entry name" value="CW"/>
    <property type="match status" value="2"/>
</dbReference>
<dbReference type="Gene3D" id="2.60.40.10">
    <property type="entry name" value="Immunoglobulins"/>
    <property type="match status" value="1"/>
</dbReference>
<feature type="repeat" description="Cell wall-binding" evidence="2">
    <location>
        <begin position="359"/>
        <end position="378"/>
    </location>
</feature>
<proteinExistence type="predicted"/>
<accession>A0A2S7F984</accession>
<sequence>MKQILKKTFIIVAAICTIATVLPAGELNVITTEANASTSDDGALTKLKLKNSSGKNIQIYDDNDYKSGSKVDDDEIDADKKYYAKTSSSKIKIDVDGVDDDCVRLFVSEKSSEKGVKVGKTATLSSGTNKITVRVYNEDPGSSIKYKEDDDVVNDYTIRVKYTGNDDDDDDDDEEYDDIYLKSITLSDGEISFSKKTTKYDVYVASTVSNLTIKAKPEDEDYIVTIDGTEVDDDDNYKEEVSLSKGKNTIEIEVEDEDEDESRVYTLNIYRGETSNGTSSNVNSNINTNNSNQYNPVTSSPVISTQPNYQPTNSKVNQWVMNNGNWQYYDSLGKPLTSQWFFDNNSGKYYYLGADGNMATGWIYMSGQWYLLDNSGAMLTGWHYSNGKWYYLNPANGAMVTNSYVGSYKVDSTGAWVK</sequence>
<evidence type="ECO:0000256" key="3">
    <source>
        <dbReference type="SAM" id="SignalP"/>
    </source>
</evidence>
<dbReference type="EMBL" id="LRDH01000116">
    <property type="protein sequence ID" value="PPV13899.1"/>
    <property type="molecule type" value="Genomic_DNA"/>
</dbReference>
<dbReference type="AlphaFoldDB" id="A0A2S7F984"/>
<keyword evidence="1" id="KW-0677">Repeat</keyword>
<feature type="repeat" description="Cell wall-binding" evidence="2">
    <location>
        <begin position="379"/>
        <end position="398"/>
    </location>
</feature>
<dbReference type="Pfam" id="PF12733">
    <property type="entry name" value="Cadherin-like"/>
    <property type="match status" value="1"/>
</dbReference>
<dbReference type="Pfam" id="PF19127">
    <property type="entry name" value="Choline_bind_3"/>
    <property type="match status" value="1"/>
</dbReference>
<protein>
    <submittedName>
        <fullName evidence="5">PspC family transcriptional regulator</fullName>
    </submittedName>
</protein>
<feature type="domain" description="Cadherin-like beta-sandwich-like" evidence="4">
    <location>
        <begin position="181"/>
        <end position="271"/>
    </location>
</feature>
<name>A0A2S7F984_CLOBU</name>
<evidence type="ECO:0000313" key="6">
    <source>
        <dbReference type="Proteomes" id="UP000238081"/>
    </source>
</evidence>
<keyword evidence="3" id="KW-0732">Signal</keyword>
<organism evidence="5 6">
    <name type="scientific">Clostridium butyricum</name>
    <dbReference type="NCBI Taxonomy" id="1492"/>
    <lineage>
        <taxon>Bacteria</taxon>
        <taxon>Bacillati</taxon>
        <taxon>Bacillota</taxon>
        <taxon>Clostridia</taxon>
        <taxon>Eubacteriales</taxon>
        <taxon>Clostridiaceae</taxon>
        <taxon>Clostridium</taxon>
    </lineage>
</organism>
<evidence type="ECO:0000259" key="4">
    <source>
        <dbReference type="Pfam" id="PF12733"/>
    </source>
</evidence>
<dbReference type="InterPro" id="IPR025883">
    <property type="entry name" value="Cadherin-like_domain"/>
</dbReference>
<dbReference type="InterPro" id="IPR018337">
    <property type="entry name" value="Cell_wall/Cho-bd_repeat"/>
</dbReference>
<comment type="caution">
    <text evidence="5">The sequence shown here is derived from an EMBL/GenBank/DDBJ whole genome shotgun (WGS) entry which is preliminary data.</text>
</comment>
<gene>
    <name evidence="5" type="ORF">AWN73_15640</name>
</gene>
<feature type="chain" id="PRO_5038596224" evidence="3">
    <location>
        <begin position="25"/>
        <end position="418"/>
    </location>
</feature>